<feature type="region of interest" description="Disordered" evidence="1">
    <location>
        <begin position="59"/>
        <end position="80"/>
    </location>
</feature>
<dbReference type="Proteomes" id="UP000314983">
    <property type="component" value="Chromosome 11"/>
</dbReference>
<keyword evidence="3" id="KW-1185">Reference proteome</keyword>
<name>A0A4W4G306_ELEEL</name>
<dbReference type="OMA" id="RMPCSEP"/>
<evidence type="ECO:0000256" key="1">
    <source>
        <dbReference type="SAM" id="MobiDB-lite"/>
    </source>
</evidence>
<reference evidence="2" key="5">
    <citation type="submission" date="2025-09" db="UniProtKB">
        <authorList>
            <consortium name="Ensembl"/>
        </authorList>
    </citation>
    <scope>IDENTIFICATION</scope>
</reference>
<dbReference type="Ensembl" id="ENSEEET00000031392.2">
    <property type="protein sequence ID" value="ENSEEEP00000031021.2"/>
    <property type="gene ID" value="ENSEEEG00000014846.2"/>
</dbReference>
<dbReference type="GeneTree" id="ENSGT01140000282838"/>
<reference evidence="3" key="2">
    <citation type="journal article" date="2017" name="Sci. Adv.">
        <title>A tail of two voltages: Proteomic comparison of the three electric organs of the electric eel.</title>
        <authorList>
            <person name="Traeger L.L."/>
            <person name="Sabat G."/>
            <person name="Barrett-Wilt G.A."/>
            <person name="Wells G.B."/>
            <person name="Sussman M.R."/>
        </authorList>
    </citation>
    <scope>NUCLEOTIDE SEQUENCE [LARGE SCALE GENOMIC DNA]</scope>
</reference>
<accession>A0A4W4G306</accession>
<organism evidence="2 3">
    <name type="scientific">Electrophorus electricus</name>
    <name type="common">Electric eel</name>
    <name type="synonym">Gymnotus electricus</name>
    <dbReference type="NCBI Taxonomy" id="8005"/>
    <lineage>
        <taxon>Eukaryota</taxon>
        <taxon>Metazoa</taxon>
        <taxon>Chordata</taxon>
        <taxon>Craniata</taxon>
        <taxon>Vertebrata</taxon>
        <taxon>Euteleostomi</taxon>
        <taxon>Actinopterygii</taxon>
        <taxon>Neopterygii</taxon>
        <taxon>Teleostei</taxon>
        <taxon>Ostariophysi</taxon>
        <taxon>Gymnotiformes</taxon>
        <taxon>Gymnotoidei</taxon>
        <taxon>Gymnotidae</taxon>
        <taxon>Electrophorus</taxon>
    </lineage>
</organism>
<evidence type="ECO:0000313" key="2">
    <source>
        <dbReference type="Ensembl" id="ENSEEEP00000031021.2"/>
    </source>
</evidence>
<proteinExistence type="predicted"/>
<reference evidence="2" key="4">
    <citation type="submission" date="2025-08" db="UniProtKB">
        <authorList>
            <consortium name="Ensembl"/>
        </authorList>
    </citation>
    <scope>IDENTIFICATION</scope>
</reference>
<sequence length="102" mass="11159">MPGTFPTRLTTMRKRLFPVRTLTALLMVMLSRLIPFTSTSLSPTYNPASSVAQTQNHSTITGSYMPRPCSEPPRTLKPNLPSSLLSTVIVWISSLSSPPAAR</sequence>
<protein>
    <submittedName>
        <fullName evidence="2">Uncharacterized protein</fullName>
    </submittedName>
</protein>
<reference evidence="3" key="1">
    <citation type="journal article" date="2014" name="Science">
        <title>Nonhuman genetics. Genomic basis for the convergent evolution of electric organs.</title>
        <authorList>
            <person name="Gallant J.R."/>
            <person name="Traeger L.L."/>
            <person name="Volkening J.D."/>
            <person name="Moffett H."/>
            <person name="Chen P.H."/>
            <person name="Novina C.D."/>
            <person name="Phillips G.N.Jr."/>
            <person name="Anand R."/>
            <person name="Wells G.B."/>
            <person name="Pinch M."/>
            <person name="Guth R."/>
            <person name="Unguez G.A."/>
            <person name="Albert J.S."/>
            <person name="Zakon H.H."/>
            <person name="Samanta M.P."/>
            <person name="Sussman M.R."/>
        </authorList>
    </citation>
    <scope>NUCLEOTIDE SEQUENCE [LARGE SCALE GENOMIC DNA]</scope>
</reference>
<evidence type="ECO:0000313" key="3">
    <source>
        <dbReference type="Proteomes" id="UP000314983"/>
    </source>
</evidence>
<dbReference type="AlphaFoldDB" id="A0A4W4G306"/>
<reference evidence="2" key="3">
    <citation type="submission" date="2020-05" db="EMBL/GenBank/DDBJ databases">
        <title>Electrophorus electricus (electric eel) genome, fEleEle1, primary haplotype.</title>
        <authorList>
            <person name="Myers G."/>
            <person name="Meyer A."/>
            <person name="Fedrigo O."/>
            <person name="Formenti G."/>
            <person name="Rhie A."/>
            <person name="Tracey A."/>
            <person name="Sims Y."/>
            <person name="Jarvis E.D."/>
        </authorList>
    </citation>
    <scope>NUCLEOTIDE SEQUENCE [LARGE SCALE GENOMIC DNA]</scope>
</reference>